<feature type="domain" description="Glycosyl transferase family 1" evidence="1">
    <location>
        <begin position="202"/>
        <end position="344"/>
    </location>
</feature>
<dbReference type="Proteomes" id="UP000198901">
    <property type="component" value="Unassembled WGS sequence"/>
</dbReference>
<sequence length="376" mass="41705">MRVLIVHNILWSHYKAALFSALAAEAADGEELLVLQLAESEKKYSELGKAGQIDHRYPYKLLTAGSLDSVTIPQKIRFILSEIRRFKPDIVNLTGYYDPAYWPVIVWCRLSGIRLVLSNESGENDGSRKGIKERFKKALVRAFDGYICFGTSSARYLLRLGAREDRILSRHAAVINEAVIRNVYQHALPDRATQKARLGLPGGVIAFVGRLAPEKNLPKLITAFRRVATGGWKLLVIGDGPLRNEVESQSDICWLGGRPWNEVPEALALADALVLPSSFEPWGLVVNEAMTCGLPVLVSQRCGCTDDLVRPGENGYLFDPEDDASLKTALKTFMALPDVARADMGARSLQLISPFSTEKVAAELWQGFRLLTKRAR</sequence>
<dbReference type="STRING" id="563176.SAMN04488090_0923"/>
<keyword evidence="2" id="KW-0808">Transferase</keyword>
<keyword evidence="3" id="KW-1185">Reference proteome</keyword>
<dbReference type="RefSeq" id="WP_093198409.1">
    <property type="nucleotide sequence ID" value="NZ_FNGS01000002.1"/>
</dbReference>
<dbReference type="SUPFAM" id="SSF53756">
    <property type="entry name" value="UDP-Glycosyltransferase/glycogen phosphorylase"/>
    <property type="match status" value="1"/>
</dbReference>
<dbReference type="CDD" id="cd03801">
    <property type="entry name" value="GT4_PimA-like"/>
    <property type="match status" value="1"/>
</dbReference>
<dbReference type="EMBL" id="FNGS01000002">
    <property type="protein sequence ID" value="SDL46067.1"/>
    <property type="molecule type" value="Genomic_DNA"/>
</dbReference>
<protein>
    <submittedName>
        <fullName evidence="2">Glycosyltransferase involved in cell wall bisynthesis</fullName>
    </submittedName>
</protein>
<dbReference type="OrthoDB" id="9790710at2"/>
<dbReference type="PANTHER" id="PTHR45947:SF3">
    <property type="entry name" value="SULFOQUINOVOSYL TRANSFERASE SQD2"/>
    <property type="match status" value="1"/>
</dbReference>
<evidence type="ECO:0000313" key="2">
    <source>
        <dbReference type="EMBL" id="SDL46067.1"/>
    </source>
</evidence>
<gene>
    <name evidence="2" type="ORF">SAMN04488090_0923</name>
</gene>
<reference evidence="2 3" key="1">
    <citation type="submission" date="2016-10" db="EMBL/GenBank/DDBJ databases">
        <authorList>
            <person name="de Groot N.N."/>
        </authorList>
    </citation>
    <scope>NUCLEOTIDE SEQUENCE [LARGE SCALE GENOMIC DNA]</scope>
    <source>
        <strain evidence="2 3">DSM 21668</strain>
    </source>
</reference>
<evidence type="ECO:0000313" key="3">
    <source>
        <dbReference type="Proteomes" id="UP000198901"/>
    </source>
</evidence>
<accession>A0A1G9K8J4</accession>
<dbReference type="Gene3D" id="3.40.50.2000">
    <property type="entry name" value="Glycogen Phosphorylase B"/>
    <property type="match status" value="2"/>
</dbReference>
<dbReference type="GO" id="GO:0016757">
    <property type="term" value="F:glycosyltransferase activity"/>
    <property type="evidence" value="ECO:0007669"/>
    <property type="project" value="InterPro"/>
</dbReference>
<dbReference type="InterPro" id="IPR001296">
    <property type="entry name" value="Glyco_trans_1"/>
</dbReference>
<dbReference type="AlphaFoldDB" id="A0A1G9K8J4"/>
<proteinExistence type="predicted"/>
<dbReference type="Pfam" id="PF00534">
    <property type="entry name" value="Glycos_transf_1"/>
    <property type="match status" value="1"/>
</dbReference>
<organism evidence="2 3">
    <name type="scientific">Siphonobacter aquaeclarae</name>
    <dbReference type="NCBI Taxonomy" id="563176"/>
    <lineage>
        <taxon>Bacteria</taxon>
        <taxon>Pseudomonadati</taxon>
        <taxon>Bacteroidota</taxon>
        <taxon>Cytophagia</taxon>
        <taxon>Cytophagales</taxon>
        <taxon>Cytophagaceae</taxon>
        <taxon>Siphonobacter</taxon>
    </lineage>
</organism>
<evidence type="ECO:0000259" key="1">
    <source>
        <dbReference type="Pfam" id="PF00534"/>
    </source>
</evidence>
<dbReference type="InterPro" id="IPR050194">
    <property type="entry name" value="Glycosyltransferase_grp1"/>
</dbReference>
<name>A0A1G9K8J4_9BACT</name>
<dbReference type="PANTHER" id="PTHR45947">
    <property type="entry name" value="SULFOQUINOVOSYL TRANSFERASE SQD2"/>
    <property type="match status" value="1"/>
</dbReference>